<dbReference type="Pfam" id="PF03713">
    <property type="entry name" value="DUF305"/>
    <property type="match status" value="1"/>
</dbReference>
<dbReference type="EMBL" id="JACCBV010000001">
    <property type="protein sequence ID" value="NYE19327.1"/>
    <property type="molecule type" value="Genomic_DNA"/>
</dbReference>
<evidence type="ECO:0000313" key="3">
    <source>
        <dbReference type="Proteomes" id="UP000576969"/>
    </source>
</evidence>
<evidence type="ECO:0000313" key="2">
    <source>
        <dbReference type="EMBL" id="NYE19327.1"/>
    </source>
</evidence>
<comment type="caution">
    <text evidence="2">The sequence shown here is derived from an EMBL/GenBank/DDBJ whole genome shotgun (WGS) entry which is preliminary data.</text>
</comment>
<dbReference type="AlphaFoldDB" id="A0A7Y9KHB9"/>
<dbReference type="PANTHER" id="PTHR36933:SF1">
    <property type="entry name" value="SLL0788 PROTEIN"/>
    <property type="match status" value="1"/>
</dbReference>
<feature type="domain" description="DUF305" evidence="1">
    <location>
        <begin position="58"/>
        <end position="227"/>
    </location>
</feature>
<gene>
    <name evidence="2" type="ORF">BJ991_001355</name>
</gene>
<accession>A0A7Y9KHB9</accession>
<proteinExistence type="predicted"/>
<dbReference type="Gene3D" id="1.20.1260.10">
    <property type="match status" value="1"/>
</dbReference>
<protein>
    <submittedName>
        <fullName evidence="2">Uncharacterized protein (DUF305 family)</fullName>
    </submittedName>
</protein>
<organism evidence="2 3">
    <name type="scientific">Microbacterium immunditiarum</name>
    <dbReference type="NCBI Taxonomy" id="337480"/>
    <lineage>
        <taxon>Bacteria</taxon>
        <taxon>Bacillati</taxon>
        <taxon>Actinomycetota</taxon>
        <taxon>Actinomycetes</taxon>
        <taxon>Micrococcales</taxon>
        <taxon>Microbacteriaceae</taxon>
        <taxon>Microbacterium</taxon>
    </lineage>
</organism>
<dbReference type="Proteomes" id="UP000576969">
    <property type="component" value="Unassembled WGS sequence"/>
</dbReference>
<evidence type="ECO:0000259" key="1">
    <source>
        <dbReference type="Pfam" id="PF03713"/>
    </source>
</evidence>
<dbReference type="RefSeq" id="WP_179488594.1">
    <property type="nucleotide sequence ID" value="NZ_JACCBV010000001.1"/>
</dbReference>
<dbReference type="InterPro" id="IPR012347">
    <property type="entry name" value="Ferritin-like"/>
</dbReference>
<reference evidence="2 3" key="1">
    <citation type="submission" date="2020-07" db="EMBL/GenBank/DDBJ databases">
        <title>Sequencing the genomes of 1000 actinobacteria strains.</title>
        <authorList>
            <person name="Klenk H.-P."/>
        </authorList>
    </citation>
    <scope>NUCLEOTIDE SEQUENCE [LARGE SCALE GENOMIC DNA]</scope>
    <source>
        <strain evidence="2 3">DSM 24662</strain>
    </source>
</reference>
<name>A0A7Y9KHB9_9MICO</name>
<sequence>MRTSRTVAAAGAVAALGVAAVLASAVTLGHVLPSSAPDAAQGTVAAAAVQPAYPIEADYCYVEAMVPHHEQALVLSELVLAASGVSDRTRALAEFIVADQTAEIEQMSAWLDAWARALPDTAGAASGHGADGGHAVTSPGVIAQGCGHDGHAAMMGMATDEQLAAFRSLTGAAAERTFLELMIVHHEGALEMARTAVTEGSNAFVRSSAKHVLVEQEREVGAMTAILETVS</sequence>
<keyword evidence="3" id="KW-1185">Reference proteome</keyword>
<dbReference type="PANTHER" id="PTHR36933">
    <property type="entry name" value="SLL0788 PROTEIN"/>
    <property type="match status" value="1"/>
</dbReference>
<dbReference type="InterPro" id="IPR005183">
    <property type="entry name" value="DUF305_CopM-like"/>
</dbReference>